<proteinExistence type="predicted"/>
<protein>
    <submittedName>
        <fullName evidence="1">Uncharacterized protein</fullName>
    </submittedName>
</protein>
<gene>
    <name evidence="1" type="ORF">Vadar_029670</name>
</gene>
<reference evidence="1 2" key="1">
    <citation type="journal article" date="2021" name="Hortic Res">
        <title>High-quality reference genome and annotation aids understanding of berry development for evergreen blueberry (Vaccinium darrowii).</title>
        <authorList>
            <person name="Yu J."/>
            <person name="Hulse-Kemp A.M."/>
            <person name="Babiker E."/>
            <person name="Staton M."/>
        </authorList>
    </citation>
    <scope>NUCLEOTIDE SEQUENCE [LARGE SCALE GENOMIC DNA]</scope>
    <source>
        <strain evidence="2">cv. NJ 8807/NJ 8810</strain>
        <tissue evidence="1">Young leaf</tissue>
    </source>
</reference>
<evidence type="ECO:0000313" key="1">
    <source>
        <dbReference type="EMBL" id="KAH7847736.1"/>
    </source>
</evidence>
<comment type="caution">
    <text evidence="1">The sequence shown here is derived from an EMBL/GenBank/DDBJ whole genome shotgun (WGS) entry which is preliminary data.</text>
</comment>
<name>A0ACB7Y2Z6_9ERIC</name>
<evidence type="ECO:0000313" key="2">
    <source>
        <dbReference type="Proteomes" id="UP000828048"/>
    </source>
</evidence>
<sequence length="128" mass="15071">MVLKSLKQQDSICLIAYLIVMDDIWGMEAWNDIERSFPKESNRSKGPVWNTSEEGFSQLKYLSFYHMNIENWNASEDQFPRLEVVVIEYCSRLERIPIDFAHLNELCEIKLFGCTQSVEESARKIQEE</sequence>
<dbReference type="Proteomes" id="UP000828048">
    <property type="component" value="Chromosome 5"/>
</dbReference>
<keyword evidence="2" id="KW-1185">Reference proteome</keyword>
<organism evidence="1 2">
    <name type="scientific">Vaccinium darrowii</name>
    <dbReference type="NCBI Taxonomy" id="229202"/>
    <lineage>
        <taxon>Eukaryota</taxon>
        <taxon>Viridiplantae</taxon>
        <taxon>Streptophyta</taxon>
        <taxon>Embryophyta</taxon>
        <taxon>Tracheophyta</taxon>
        <taxon>Spermatophyta</taxon>
        <taxon>Magnoliopsida</taxon>
        <taxon>eudicotyledons</taxon>
        <taxon>Gunneridae</taxon>
        <taxon>Pentapetalae</taxon>
        <taxon>asterids</taxon>
        <taxon>Ericales</taxon>
        <taxon>Ericaceae</taxon>
        <taxon>Vaccinioideae</taxon>
        <taxon>Vaccinieae</taxon>
        <taxon>Vaccinium</taxon>
    </lineage>
</organism>
<dbReference type="EMBL" id="CM037155">
    <property type="protein sequence ID" value="KAH7847736.1"/>
    <property type="molecule type" value="Genomic_DNA"/>
</dbReference>
<accession>A0ACB7Y2Z6</accession>